<evidence type="ECO:0000313" key="3">
    <source>
        <dbReference type="Proteomes" id="UP000286680"/>
    </source>
</evidence>
<dbReference type="InterPro" id="IPR006522">
    <property type="entry name" value="Phage_virion_morphogenesis"/>
</dbReference>
<organism evidence="2 3">
    <name type="scientific">Idiomarina aquatica</name>
    <dbReference type="NCBI Taxonomy" id="1327752"/>
    <lineage>
        <taxon>Bacteria</taxon>
        <taxon>Pseudomonadati</taxon>
        <taxon>Pseudomonadota</taxon>
        <taxon>Gammaproteobacteria</taxon>
        <taxon>Alteromonadales</taxon>
        <taxon>Idiomarinaceae</taxon>
        <taxon>Idiomarina</taxon>
    </lineage>
</organism>
<gene>
    <name evidence="2" type="ORF">CWE23_02765</name>
</gene>
<evidence type="ECO:0000256" key="1">
    <source>
        <dbReference type="SAM" id="MobiDB-lite"/>
    </source>
</evidence>
<accession>A0AA94EGU1</accession>
<sequence>MAGARVVVDGSTAIIKQALDALRKQGTDLTEPNAEIGEYLIESHQDRFDRAESPDGDAWAPLSDDYKKRSKRPSDILIEDGTLKGTLNYNASKEQLLFGTPMEYGAAHHFGYEKRNLPARPWLGLSDEDENVVIAIFRAHLSEAF</sequence>
<name>A0AA94EGU1_9GAMM</name>
<comment type="caution">
    <text evidence="2">The sequence shown here is derived from an EMBL/GenBank/DDBJ whole genome shotgun (WGS) entry which is preliminary data.</text>
</comment>
<keyword evidence="3" id="KW-1185">Reference proteome</keyword>
<dbReference type="Proteomes" id="UP000286680">
    <property type="component" value="Unassembled WGS sequence"/>
</dbReference>
<dbReference type="EMBL" id="PIPS01000001">
    <property type="protein sequence ID" value="RUO44967.1"/>
    <property type="molecule type" value="Genomic_DNA"/>
</dbReference>
<dbReference type="Pfam" id="PF05069">
    <property type="entry name" value="Phage_tail_S"/>
    <property type="match status" value="1"/>
</dbReference>
<dbReference type="RefSeq" id="WP_126819339.1">
    <property type="nucleotide sequence ID" value="NZ_PIPS01000001.1"/>
</dbReference>
<reference evidence="3" key="1">
    <citation type="journal article" date="2018" name="Front. Microbiol.">
        <title>Genome-Based Analysis Reveals the Taxonomy and Diversity of the Family Idiomarinaceae.</title>
        <authorList>
            <person name="Liu Y."/>
            <person name="Lai Q."/>
            <person name="Shao Z."/>
        </authorList>
    </citation>
    <scope>NUCLEOTIDE SEQUENCE [LARGE SCALE GENOMIC DNA]</scope>
    <source>
        <strain evidence="3">SN-14</strain>
    </source>
</reference>
<proteinExistence type="predicted"/>
<feature type="region of interest" description="Disordered" evidence="1">
    <location>
        <begin position="47"/>
        <end position="71"/>
    </location>
</feature>
<evidence type="ECO:0000313" key="2">
    <source>
        <dbReference type="EMBL" id="RUO44967.1"/>
    </source>
</evidence>
<dbReference type="AlphaFoldDB" id="A0AA94EGU1"/>
<protein>
    <submittedName>
        <fullName evidence="2">Phage virion morphogenesis protein</fullName>
    </submittedName>
</protein>
<dbReference type="NCBIfam" id="TIGR01635">
    <property type="entry name" value="tail_comp_S"/>
    <property type="match status" value="1"/>
</dbReference>